<keyword evidence="4" id="KW-0175">Coiled coil</keyword>
<dbReference type="GO" id="GO:0006302">
    <property type="term" value="P:double-strand break repair"/>
    <property type="evidence" value="ECO:0007669"/>
    <property type="project" value="TreeGrafter"/>
</dbReference>
<dbReference type="GO" id="GO:0000731">
    <property type="term" value="P:DNA synthesis involved in DNA repair"/>
    <property type="evidence" value="ECO:0007669"/>
    <property type="project" value="TreeGrafter"/>
</dbReference>
<proteinExistence type="predicted"/>
<accession>A0A3R9ZFI3</accession>
<keyword evidence="3" id="KW-0742">SOS response</keyword>
<keyword evidence="1" id="KW-0227">DNA damage</keyword>
<organism evidence="5 6">
    <name type="scientific">Corynebacterium hylobatis</name>
    <dbReference type="NCBI Taxonomy" id="1859290"/>
    <lineage>
        <taxon>Bacteria</taxon>
        <taxon>Bacillati</taxon>
        <taxon>Actinomycetota</taxon>
        <taxon>Actinomycetes</taxon>
        <taxon>Mycobacteriales</taxon>
        <taxon>Corynebacteriaceae</taxon>
        <taxon>Corynebacterium</taxon>
    </lineage>
</organism>
<dbReference type="Proteomes" id="UP000274907">
    <property type="component" value="Unassembled WGS sequence"/>
</dbReference>
<feature type="coiled-coil region" evidence="4">
    <location>
        <begin position="686"/>
        <end position="748"/>
    </location>
</feature>
<sequence>MMSRTIPGQFRLATLQVCNWGTFDGVTRFDLAEDGFLIYGPSGSGKSTLIDAVSAVLVEPRKRRFNAAADKDNAGGRNLVSYCRGAWANEESAEFNEITQSFLRTGATWSGISLTYRDGLGQTVTAVYLMFLRASTHADADIKKLFITLPGEVDIEDFEALAKNGLDVGAAKRSFPQAYCVEHRQKQFLIDFSNRIGVADLGAWELLHQAQSTKNLGDLNSMIREFMLSEPDTFRAAKTAVDNFTELETAYQAVLNARRQIECLSPIREADSRRREVRRAVDELQEEIDALPRFMSDAKEEYLEEEIETLEQALRTQDQKKRVQQDTVARVRSTVTGLERALDGNENDAIRAAKTEVANLRDRLCTVADNARHFTDRVVVLGRQLPATEPEFLALRSTLAEELKGFTASHELANERWVQISTELKGTRPKLQQVTAELQSVKKNRSSMDHDKLLAKAKICEATGIPAHELPFVADLIAVREEEKERWQPAAERTMFSFARDMLVPEEHYEQVSRFVNNEHLGARLQYIRIGKDEEFSAKVPGTPNSLAGKIEVKESRFRAWLEYRLASRFDHLCADTMDQFRGARRAVTEEGQIKDGATHVKDDRFNIRDSSRWVLSGNVGFKIELLTRQAGELREELTALEAHETELKKQIAEYGNWSTLAERLLETSAFADIDVPTFNLELHRAQDHLDQLESKDTQREQLRTQLRNEQKKLEGEESVLEKLSKEIHVAEAKVDDLNEQLEVVVLEVGEQPDVDEVVRAKLRKRCEPFADAITASNVETVHRQVSTCLMEELSGLHGTESSLNNAITNAMGRYIDDWPHRRSDLRVDAEWARDFLDELDNLEAENLPKYEDRFHQKLHDDTIQPLSQLYSDIRSATSATRNSIASINETLNEVEFYPGAHLQIEVKEDRPKAASDFIDKLRSTIEGSLIPGDLAMSEDRFRQMREVIQELTISDTNPQRLRDLRIDTRRHVRFQGVEIKHDGTRGHVYESSRGLSGGQAQKLSSFCLAAALKYRLCGMGLSEILSRNSVIRHEGSTYPKFGTIILDEAFDRADATFTRAALDAFTEFGFHMIMATPEKLLQTVQSYIGGVLLVECPDRKYSLCSQLTIEEAREHEEL</sequence>
<keyword evidence="5" id="KW-0067">ATP-binding</keyword>
<gene>
    <name evidence="5" type="ORF">EAH68_00585</name>
</gene>
<name>A0A3R9ZFI3_9CORY</name>
<protein>
    <submittedName>
        <fullName evidence="5">ATP-binding protein</fullName>
    </submittedName>
</protein>
<dbReference type="Gene3D" id="1.10.287.1490">
    <property type="match status" value="1"/>
</dbReference>
<dbReference type="InterPro" id="IPR027417">
    <property type="entry name" value="P-loop_NTPase"/>
</dbReference>
<feature type="coiled-coil region" evidence="4">
    <location>
        <begin position="267"/>
        <end position="320"/>
    </location>
</feature>
<dbReference type="EMBL" id="RXHJ01000001">
    <property type="protein sequence ID" value="RSZ66086.1"/>
    <property type="molecule type" value="Genomic_DNA"/>
</dbReference>
<evidence type="ECO:0000313" key="6">
    <source>
        <dbReference type="Proteomes" id="UP000274907"/>
    </source>
</evidence>
<dbReference type="Pfam" id="PF13555">
    <property type="entry name" value="AAA_29"/>
    <property type="match status" value="1"/>
</dbReference>
<dbReference type="GO" id="GO:0005524">
    <property type="term" value="F:ATP binding"/>
    <property type="evidence" value="ECO:0007669"/>
    <property type="project" value="UniProtKB-KW"/>
</dbReference>
<feature type="coiled-coil region" evidence="4">
    <location>
        <begin position="624"/>
        <end position="654"/>
    </location>
</feature>
<keyword evidence="5" id="KW-0547">Nucleotide-binding</keyword>
<comment type="caution">
    <text evidence="5">The sequence shown here is derived from an EMBL/GenBank/DDBJ whole genome shotgun (WGS) entry which is preliminary data.</text>
</comment>
<reference evidence="5 6" key="1">
    <citation type="submission" date="2018-12" db="EMBL/GenBank/DDBJ databases">
        <title>YIM 101343 draft genome.</title>
        <authorList>
            <person name="Chen X."/>
        </authorList>
    </citation>
    <scope>NUCLEOTIDE SEQUENCE [LARGE SCALE GENOMIC DNA]</scope>
    <source>
        <strain evidence="5 6">YIM 101343</strain>
    </source>
</reference>
<dbReference type="GO" id="GO:0009432">
    <property type="term" value="P:SOS response"/>
    <property type="evidence" value="ECO:0007669"/>
    <property type="project" value="UniProtKB-KW"/>
</dbReference>
<dbReference type="Pfam" id="PF13558">
    <property type="entry name" value="SbcC_Walker_B"/>
    <property type="match status" value="1"/>
</dbReference>
<dbReference type="PANTHER" id="PTHR32182:SF0">
    <property type="entry name" value="DNA REPLICATION AND REPAIR PROTEIN RECF"/>
    <property type="match status" value="1"/>
</dbReference>
<evidence type="ECO:0000313" key="5">
    <source>
        <dbReference type="EMBL" id="RSZ66086.1"/>
    </source>
</evidence>
<dbReference type="PANTHER" id="PTHR32182">
    <property type="entry name" value="DNA REPLICATION AND REPAIR PROTEIN RECF"/>
    <property type="match status" value="1"/>
</dbReference>
<keyword evidence="2" id="KW-0234">DNA repair</keyword>
<evidence type="ECO:0000256" key="4">
    <source>
        <dbReference type="SAM" id="Coils"/>
    </source>
</evidence>
<evidence type="ECO:0000256" key="2">
    <source>
        <dbReference type="ARBA" id="ARBA00023204"/>
    </source>
</evidence>
<dbReference type="OrthoDB" id="174137at2"/>
<evidence type="ECO:0000256" key="3">
    <source>
        <dbReference type="ARBA" id="ARBA00023236"/>
    </source>
</evidence>
<dbReference type="SUPFAM" id="SSF52540">
    <property type="entry name" value="P-loop containing nucleoside triphosphate hydrolases"/>
    <property type="match status" value="1"/>
</dbReference>
<evidence type="ECO:0000256" key="1">
    <source>
        <dbReference type="ARBA" id="ARBA00022763"/>
    </source>
</evidence>
<dbReference type="AlphaFoldDB" id="A0A3R9ZFI3"/>
<dbReference type="Gene3D" id="3.40.50.300">
    <property type="entry name" value="P-loop containing nucleotide triphosphate hydrolases"/>
    <property type="match status" value="1"/>
</dbReference>
<keyword evidence="6" id="KW-1185">Reference proteome</keyword>